<keyword evidence="3" id="KW-1185">Reference proteome</keyword>
<proteinExistence type="predicted"/>
<name>B3QYK6_CHLT3</name>
<dbReference type="SMART" id="SM01043">
    <property type="entry name" value="BTAD"/>
    <property type="match status" value="1"/>
</dbReference>
<dbReference type="InterPro" id="IPR011990">
    <property type="entry name" value="TPR-like_helical_dom_sf"/>
</dbReference>
<dbReference type="GO" id="GO:0006355">
    <property type="term" value="P:regulation of DNA-templated transcription"/>
    <property type="evidence" value="ECO:0007669"/>
    <property type="project" value="InterPro"/>
</dbReference>
<reference evidence="2 3" key="1">
    <citation type="submission" date="2008-06" db="EMBL/GenBank/DDBJ databases">
        <title>Complete sequence of Chloroherpeton thalassium ATCC 35110.</title>
        <authorList>
            <consortium name="US DOE Joint Genome Institute"/>
            <person name="Lucas S."/>
            <person name="Copeland A."/>
            <person name="Lapidus A."/>
            <person name="Glavina del Rio T."/>
            <person name="Dalin E."/>
            <person name="Tice H."/>
            <person name="Bruce D."/>
            <person name="Goodwin L."/>
            <person name="Pitluck S."/>
            <person name="Schmutz J."/>
            <person name="Larimer F."/>
            <person name="Land M."/>
            <person name="Hauser L."/>
            <person name="Kyrpides N."/>
            <person name="Mikhailova N."/>
            <person name="Liu Z."/>
            <person name="Li T."/>
            <person name="Zhao F."/>
            <person name="Overmann J."/>
            <person name="Bryant D.A."/>
            <person name="Richardson P."/>
        </authorList>
    </citation>
    <scope>NUCLEOTIDE SEQUENCE [LARGE SCALE GENOMIC DNA]</scope>
    <source>
        <strain evidence="3">ATCC 35110 / GB-78</strain>
    </source>
</reference>
<dbReference type="eggNOG" id="COG3947">
    <property type="taxonomic scope" value="Bacteria"/>
</dbReference>
<dbReference type="InterPro" id="IPR051677">
    <property type="entry name" value="AfsR-DnrI-RedD_regulator"/>
</dbReference>
<gene>
    <name evidence="2" type="ordered locus">Ctha_1170</name>
</gene>
<dbReference type="KEGG" id="cts:Ctha_1170"/>
<feature type="domain" description="Bacterial transcriptional activator" evidence="1">
    <location>
        <begin position="367"/>
        <end position="511"/>
    </location>
</feature>
<dbReference type="OrthoDB" id="58925at2"/>
<dbReference type="Gene3D" id="1.10.10.10">
    <property type="entry name" value="Winged helix-like DNA-binding domain superfamily/Winged helix DNA-binding domain"/>
    <property type="match status" value="1"/>
</dbReference>
<dbReference type="PANTHER" id="PTHR35807">
    <property type="entry name" value="TRANSCRIPTIONAL REGULATOR REDD-RELATED"/>
    <property type="match status" value="1"/>
</dbReference>
<dbReference type="GO" id="GO:0003677">
    <property type="term" value="F:DNA binding"/>
    <property type="evidence" value="ECO:0007669"/>
    <property type="project" value="InterPro"/>
</dbReference>
<evidence type="ECO:0000313" key="2">
    <source>
        <dbReference type="EMBL" id="ACF13634.1"/>
    </source>
</evidence>
<dbReference type="STRING" id="517418.Ctha_1170"/>
<dbReference type="InterPro" id="IPR005158">
    <property type="entry name" value="BTAD"/>
</dbReference>
<protein>
    <submittedName>
        <fullName evidence="2">Response regulator receiver and SARP domain protein</fullName>
    </submittedName>
</protein>
<dbReference type="InterPro" id="IPR036388">
    <property type="entry name" value="WH-like_DNA-bd_sf"/>
</dbReference>
<sequence length="514" mass="60240">MSLTKSAIEKLKQHHIKEARFEFSQAVKLLEKSEVGHFSEFELDEARFGKVLTSYYLGNYDDTISGAMDCLHEFRHRKLVLSHLSTLQLLVELYLELEKHDLAYSFIDEAIEVLSCNDIPKMRLPFKFYKIIVLARQRFAEKAEQILGDVEKEFSEDIDFYSPDGLAETKAELALAKQKTEDAQAFFEQAIQLNTDCIYNKMMYYHRASLIPNLPQPKAETYHMRAIELAKKLQLATRESIFRNKFSELQIKPHPVVIDVQPPLCDQIQIFGFGMYQIQLPGQPFPLTKSDWKSGKARRLLLYLLLHPQPRRTKEKIADAIWPESDVKSLSNNFHATISNIRRVFNRPDLIHHHDGYYNVDTSNLLVDWYEFEKEIKQASEAKRQARIEVALSSFERARALYKGSFVPEFEDDWVDESRDYFERLYNNGNQDMATLLEEEREFQQALGIVDEMLKINPFDDWAYEKAIKLSGLLENYALAKDYYEHYKQMAREEFNSLPSPAIERTYKEYVLNI</sequence>
<dbReference type="RefSeq" id="WP_012499718.1">
    <property type="nucleotide sequence ID" value="NC_011026.1"/>
</dbReference>
<dbReference type="Proteomes" id="UP000001208">
    <property type="component" value="Chromosome"/>
</dbReference>
<dbReference type="AlphaFoldDB" id="B3QYK6"/>
<dbReference type="PANTHER" id="PTHR35807:SF2">
    <property type="entry name" value="TRANSCRIPTIONAL ACTIVATOR DOMAIN"/>
    <property type="match status" value="1"/>
</dbReference>
<dbReference type="HOGENOM" id="CLU_529664_0_0_10"/>
<evidence type="ECO:0000313" key="3">
    <source>
        <dbReference type="Proteomes" id="UP000001208"/>
    </source>
</evidence>
<dbReference type="SUPFAM" id="SSF48452">
    <property type="entry name" value="TPR-like"/>
    <property type="match status" value="2"/>
</dbReference>
<accession>B3QYK6</accession>
<dbReference type="SUPFAM" id="SSF46894">
    <property type="entry name" value="C-terminal effector domain of the bipartite response regulators"/>
    <property type="match status" value="1"/>
</dbReference>
<dbReference type="EMBL" id="CP001100">
    <property type="protein sequence ID" value="ACF13634.1"/>
    <property type="molecule type" value="Genomic_DNA"/>
</dbReference>
<dbReference type="Gene3D" id="1.25.40.10">
    <property type="entry name" value="Tetratricopeptide repeat domain"/>
    <property type="match status" value="2"/>
</dbReference>
<evidence type="ECO:0000259" key="1">
    <source>
        <dbReference type="SMART" id="SM01043"/>
    </source>
</evidence>
<dbReference type="InterPro" id="IPR016032">
    <property type="entry name" value="Sig_transdc_resp-reg_C-effctor"/>
</dbReference>
<organism evidence="2 3">
    <name type="scientific">Chloroherpeton thalassium (strain ATCC 35110 / GB-78)</name>
    <dbReference type="NCBI Taxonomy" id="517418"/>
    <lineage>
        <taxon>Bacteria</taxon>
        <taxon>Pseudomonadati</taxon>
        <taxon>Chlorobiota</taxon>
        <taxon>Chlorobiia</taxon>
        <taxon>Chlorobiales</taxon>
        <taxon>Chloroherpetonaceae</taxon>
        <taxon>Chloroherpeton</taxon>
    </lineage>
</organism>
<dbReference type="Pfam" id="PF03704">
    <property type="entry name" value="BTAD"/>
    <property type="match status" value="1"/>
</dbReference>